<keyword evidence="8 14" id="KW-0812">Transmembrane</keyword>
<keyword evidence="11 14" id="KW-0472">Membrane</keyword>
<keyword evidence="6" id="KW-0217">Developmental protein</keyword>
<evidence type="ECO:0000256" key="1">
    <source>
        <dbReference type="ARBA" id="ARBA00004123"/>
    </source>
</evidence>
<keyword evidence="9" id="KW-0256">Endoplasmic reticulum</keyword>
<dbReference type="GO" id="GO:0009725">
    <property type="term" value="P:response to hormone"/>
    <property type="evidence" value="ECO:0007669"/>
    <property type="project" value="UniProtKB-ARBA"/>
</dbReference>
<feature type="compositionally biased region" description="Basic and acidic residues" evidence="13">
    <location>
        <begin position="16"/>
        <end position="31"/>
    </location>
</feature>
<feature type="region of interest" description="Disordered" evidence="13">
    <location>
        <begin position="1"/>
        <end position="32"/>
    </location>
</feature>
<evidence type="ECO:0000256" key="13">
    <source>
        <dbReference type="SAM" id="MobiDB-lite"/>
    </source>
</evidence>
<evidence type="ECO:0000256" key="8">
    <source>
        <dbReference type="ARBA" id="ARBA00022692"/>
    </source>
</evidence>
<evidence type="ECO:0000256" key="9">
    <source>
        <dbReference type="ARBA" id="ARBA00022824"/>
    </source>
</evidence>
<dbReference type="Proteomes" id="UP001055439">
    <property type="component" value="Chromosome 5"/>
</dbReference>
<keyword evidence="10 14" id="KW-1133">Transmembrane helix</keyword>
<evidence type="ECO:0000256" key="3">
    <source>
        <dbReference type="ARBA" id="ARBA00004240"/>
    </source>
</evidence>
<dbReference type="GO" id="GO:0046622">
    <property type="term" value="P:positive regulation of organ growth"/>
    <property type="evidence" value="ECO:0007669"/>
    <property type="project" value="InterPro"/>
</dbReference>
<evidence type="ECO:0000256" key="5">
    <source>
        <dbReference type="ARBA" id="ARBA00006891"/>
    </source>
</evidence>
<dbReference type="PANTHER" id="PTHR36023">
    <property type="entry name" value="ARGOS-LIKE PROTEIN"/>
    <property type="match status" value="1"/>
</dbReference>
<sequence length="98" mass="10981">MEARMRRNTFASGSSMEHKRTPMHHEPDRRTSPSTYFSIESFLLLAFVTASLLILPLILPPLPPPPPMLLLLPIGLLVVLLILAFMPSDIRNIASSYL</sequence>
<evidence type="ECO:0000313" key="16">
    <source>
        <dbReference type="Proteomes" id="UP001055439"/>
    </source>
</evidence>
<evidence type="ECO:0000256" key="6">
    <source>
        <dbReference type="ARBA" id="ARBA00022473"/>
    </source>
</evidence>
<protein>
    <recommendedName>
        <fullName evidence="17">ARGOS-like protein</fullName>
    </recommendedName>
</protein>
<evidence type="ECO:0000313" key="15">
    <source>
        <dbReference type="EMBL" id="URE08098.1"/>
    </source>
</evidence>
<gene>
    <name evidence="15" type="ORF">MUK42_18535</name>
</gene>
<comment type="subcellular location">
    <subcellularLocation>
        <location evidence="4">Cytoplasm</location>
    </subcellularLocation>
    <subcellularLocation>
        <location evidence="3">Endoplasmic reticulum</location>
    </subcellularLocation>
    <subcellularLocation>
        <location evidence="2">Membrane</location>
        <topology evidence="2">Multi-pass membrane protein</topology>
    </subcellularLocation>
    <subcellularLocation>
        <location evidence="1">Nucleus</location>
    </subcellularLocation>
</comment>
<proteinExistence type="inferred from homology"/>
<evidence type="ECO:0000256" key="14">
    <source>
        <dbReference type="SAM" id="Phobius"/>
    </source>
</evidence>
<evidence type="ECO:0000256" key="10">
    <source>
        <dbReference type="ARBA" id="ARBA00022989"/>
    </source>
</evidence>
<evidence type="ECO:0000256" key="12">
    <source>
        <dbReference type="ARBA" id="ARBA00023242"/>
    </source>
</evidence>
<feature type="transmembrane region" description="Helical" evidence="14">
    <location>
        <begin position="42"/>
        <end position="62"/>
    </location>
</feature>
<dbReference type="InterPro" id="IPR037468">
    <property type="entry name" value="ARGOS/ARL/OSR1"/>
</dbReference>
<accession>A0A9E7G7L2</accession>
<keyword evidence="16" id="KW-1185">Reference proteome</keyword>
<evidence type="ECO:0008006" key="17">
    <source>
        <dbReference type="Google" id="ProtNLM"/>
    </source>
</evidence>
<dbReference type="GO" id="GO:0005634">
    <property type="term" value="C:nucleus"/>
    <property type="evidence" value="ECO:0007669"/>
    <property type="project" value="UniProtKB-SubCell"/>
</dbReference>
<dbReference type="EMBL" id="CP097507">
    <property type="protein sequence ID" value="URE08098.1"/>
    <property type="molecule type" value="Genomic_DNA"/>
</dbReference>
<evidence type="ECO:0000256" key="4">
    <source>
        <dbReference type="ARBA" id="ARBA00004496"/>
    </source>
</evidence>
<dbReference type="GO" id="GO:0016020">
    <property type="term" value="C:membrane"/>
    <property type="evidence" value="ECO:0007669"/>
    <property type="project" value="UniProtKB-SubCell"/>
</dbReference>
<dbReference type="AlphaFoldDB" id="A0A9E7G7L2"/>
<evidence type="ECO:0000256" key="11">
    <source>
        <dbReference type="ARBA" id="ARBA00023136"/>
    </source>
</evidence>
<dbReference type="OrthoDB" id="782167at2759"/>
<evidence type="ECO:0000256" key="7">
    <source>
        <dbReference type="ARBA" id="ARBA00022490"/>
    </source>
</evidence>
<keyword evidence="12" id="KW-0539">Nucleus</keyword>
<comment type="similarity">
    <text evidence="5">Belongs to the plant organ size related (OSR) protein family.</text>
</comment>
<keyword evidence="7" id="KW-0963">Cytoplasm</keyword>
<dbReference type="GO" id="GO:0005783">
    <property type="term" value="C:endoplasmic reticulum"/>
    <property type="evidence" value="ECO:0007669"/>
    <property type="project" value="UniProtKB-SubCell"/>
</dbReference>
<name>A0A9E7G7L2_9LILI</name>
<reference evidence="15" key="1">
    <citation type="submission" date="2022-05" db="EMBL/GenBank/DDBJ databases">
        <title>The Musa troglodytarum L. genome provides insights into the mechanism of non-climacteric behaviour and enrichment of carotenoids.</title>
        <authorList>
            <person name="Wang J."/>
        </authorList>
    </citation>
    <scope>NUCLEOTIDE SEQUENCE</scope>
    <source>
        <tissue evidence="15">Leaf</tissue>
    </source>
</reference>
<organism evidence="15 16">
    <name type="scientific">Musa troglodytarum</name>
    <name type="common">fe'i banana</name>
    <dbReference type="NCBI Taxonomy" id="320322"/>
    <lineage>
        <taxon>Eukaryota</taxon>
        <taxon>Viridiplantae</taxon>
        <taxon>Streptophyta</taxon>
        <taxon>Embryophyta</taxon>
        <taxon>Tracheophyta</taxon>
        <taxon>Spermatophyta</taxon>
        <taxon>Magnoliopsida</taxon>
        <taxon>Liliopsida</taxon>
        <taxon>Zingiberales</taxon>
        <taxon>Musaceae</taxon>
        <taxon>Musa</taxon>
    </lineage>
</organism>
<dbReference type="PANTHER" id="PTHR36023:SF3">
    <property type="entry name" value="ARGOS-LIKE PROTEIN"/>
    <property type="match status" value="1"/>
</dbReference>
<evidence type="ECO:0000256" key="2">
    <source>
        <dbReference type="ARBA" id="ARBA00004141"/>
    </source>
</evidence>
<feature type="transmembrane region" description="Helical" evidence="14">
    <location>
        <begin position="68"/>
        <end position="86"/>
    </location>
</feature>